<evidence type="ECO:0000313" key="1">
    <source>
        <dbReference type="Ensembl" id="ENSTRUP00000062337.1"/>
    </source>
</evidence>
<sequence length="69" mass="8069">LPRSDQESSQRLSCQRGGGRRQIRWTNYENVLHPGWKRGTDLEFLSFLLAVLWPNCEKLLHFAGVHHLL</sequence>
<organism evidence="1 2">
    <name type="scientific">Takifugu rubripes</name>
    <name type="common">Japanese pufferfish</name>
    <name type="synonym">Fugu rubripes</name>
    <dbReference type="NCBI Taxonomy" id="31033"/>
    <lineage>
        <taxon>Eukaryota</taxon>
        <taxon>Metazoa</taxon>
        <taxon>Chordata</taxon>
        <taxon>Craniata</taxon>
        <taxon>Vertebrata</taxon>
        <taxon>Euteleostomi</taxon>
        <taxon>Actinopterygii</taxon>
        <taxon>Neopterygii</taxon>
        <taxon>Teleostei</taxon>
        <taxon>Neoteleostei</taxon>
        <taxon>Acanthomorphata</taxon>
        <taxon>Eupercaria</taxon>
        <taxon>Tetraodontiformes</taxon>
        <taxon>Tetradontoidea</taxon>
        <taxon>Tetraodontidae</taxon>
        <taxon>Takifugu</taxon>
    </lineage>
</organism>
<protein>
    <submittedName>
        <fullName evidence="1">Uncharacterized protein</fullName>
    </submittedName>
</protein>
<dbReference type="AlphaFoldDB" id="A0A674MLH4"/>
<dbReference type="Proteomes" id="UP000005226">
    <property type="component" value="Chromosome 11"/>
</dbReference>
<dbReference type="InParanoid" id="A0A674MLH4"/>
<dbReference type="Ensembl" id="ENSTRUT00000060753.1">
    <property type="protein sequence ID" value="ENSTRUP00000062337.1"/>
    <property type="gene ID" value="ENSTRUG00000030434.1"/>
</dbReference>
<evidence type="ECO:0000313" key="2">
    <source>
        <dbReference type="Proteomes" id="UP000005226"/>
    </source>
</evidence>
<reference evidence="1" key="3">
    <citation type="submission" date="2025-09" db="UniProtKB">
        <authorList>
            <consortium name="Ensembl"/>
        </authorList>
    </citation>
    <scope>IDENTIFICATION</scope>
</reference>
<accession>A0A674MLH4</accession>
<keyword evidence="2" id="KW-1185">Reference proteome</keyword>
<proteinExistence type="predicted"/>
<reference evidence="1 2" key="1">
    <citation type="journal article" date="2011" name="Genome Biol. Evol.">
        <title>Integration of the genetic map and genome assembly of fugu facilitates insights into distinct features of genome evolution in teleosts and mammals.</title>
        <authorList>
            <person name="Kai W."/>
            <person name="Kikuchi K."/>
            <person name="Tohari S."/>
            <person name="Chew A.K."/>
            <person name="Tay A."/>
            <person name="Fujiwara A."/>
            <person name="Hosoya S."/>
            <person name="Suetake H."/>
            <person name="Naruse K."/>
            <person name="Brenner S."/>
            <person name="Suzuki Y."/>
            <person name="Venkatesh B."/>
        </authorList>
    </citation>
    <scope>NUCLEOTIDE SEQUENCE [LARGE SCALE GENOMIC DNA]</scope>
</reference>
<reference evidence="1" key="2">
    <citation type="submission" date="2025-08" db="UniProtKB">
        <authorList>
            <consortium name="Ensembl"/>
        </authorList>
    </citation>
    <scope>IDENTIFICATION</scope>
</reference>
<name>A0A674MLH4_TAKRU</name>